<protein>
    <submittedName>
        <fullName evidence="2">Uncharacterized protein</fullName>
    </submittedName>
</protein>
<evidence type="ECO:0000313" key="2">
    <source>
        <dbReference type="EMBL" id="KYF56314.1"/>
    </source>
</evidence>
<dbReference type="Proteomes" id="UP000075420">
    <property type="component" value="Unassembled WGS sequence"/>
</dbReference>
<feature type="compositionally biased region" description="Low complexity" evidence="1">
    <location>
        <begin position="46"/>
        <end position="58"/>
    </location>
</feature>
<proteinExistence type="predicted"/>
<sequence>MSDRARSVISASIRSSDGAELTASEASASPLSCSLRRRSSRRARIRSVASTPTTTPATICPEASRMGAALYSMMAREPSARSISTGSDRTSSPVVTARASGHSCGAYGLPSAWKPA</sequence>
<feature type="region of interest" description="Disordered" evidence="1">
    <location>
        <begin position="79"/>
        <end position="116"/>
    </location>
</feature>
<gene>
    <name evidence="2" type="ORF">BE08_02505</name>
</gene>
<dbReference type="EMBL" id="JELY01001286">
    <property type="protein sequence ID" value="KYF56314.1"/>
    <property type="molecule type" value="Genomic_DNA"/>
</dbReference>
<accession>A0A150PKS2</accession>
<feature type="compositionally biased region" description="Polar residues" evidence="1">
    <location>
        <begin position="81"/>
        <end position="94"/>
    </location>
</feature>
<feature type="region of interest" description="Disordered" evidence="1">
    <location>
        <begin position="1"/>
        <end position="59"/>
    </location>
</feature>
<comment type="caution">
    <text evidence="2">The sequence shown here is derived from an EMBL/GenBank/DDBJ whole genome shotgun (WGS) entry which is preliminary data.</text>
</comment>
<feature type="compositionally biased region" description="Basic residues" evidence="1">
    <location>
        <begin position="35"/>
        <end position="45"/>
    </location>
</feature>
<name>A0A150PKS2_SORCE</name>
<organism evidence="2 3">
    <name type="scientific">Sorangium cellulosum</name>
    <name type="common">Polyangium cellulosum</name>
    <dbReference type="NCBI Taxonomy" id="56"/>
    <lineage>
        <taxon>Bacteria</taxon>
        <taxon>Pseudomonadati</taxon>
        <taxon>Myxococcota</taxon>
        <taxon>Polyangia</taxon>
        <taxon>Polyangiales</taxon>
        <taxon>Polyangiaceae</taxon>
        <taxon>Sorangium</taxon>
    </lineage>
</organism>
<dbReference type="AlphaFoldDB" id="A0A150PKS2"/>
<feature type="compositionally biased region" description="Low complexity" evidence="1">
    <location>
        <begin position="7"/>
        <end position="16"/>
    </location>
</feature>
<evidence type="ECO:0000256" key="1">
    <source>
        <dbReference type="SAM" id="MobiDB-lite"/>
    </source>
</evidence>
<reference evidence="2 3" key="1">
    <citation type="submission" date="2014-02" db="EMBL/GenBank/DDBJ databases">
        <title>The small core and large imbalanced accessory genome model reveals a collaborative survival strategy of Sorangium cellulosum strains in nature.</title>
        <authorList>
            <person name="Han K."/>
            <person name="Peng R."/>
            <person name="Blom J."/>
            <person name="Li Y.-Z."/>
        </authorList>
    </citation>
    <scope>NUCLEOTIDE SEQUENCE [LARGE SCALE GENOMIC DNA]</scope>
    <source>
        <strain evidence="2 3">So0157-25</strain>
    </source>
</reference>
<evidence type="ECO:0000313" key="3">
    <source>
        <dbReference type="Proteomes" id="UP000075420"/>
    </source>
</evidence>